<evidence type="ECO:0000313" key="9">
    <source>
        <dbReference type="Proteomes" id="UP000316292"/>
    </source>
</evidence>
<evidence type="ECO:0000259" key="7">
    <source>
        <dbReference type="Pfam" id="PF13480"/>
    </source>
</evidence>
<dbReference type="PANTHER" id="PTHR36174">
    <property type="entry name" value="LIPID II:GLYCINE GLYCYLTRANSFERASE"/>
    <property type="match status" value="1"/>
</dbReference>
<proteinExistence type="inferred from homology"/>
<sequence>MTNATLPQPAPPSATNGWSAWDAFLVSLSETGFMQSSWWADFRVEAGYGNFGVVLRNRGAILGGAVVLTYEYAPGHCFYYIPEGPVLPAGERAASEVFATVLEAIEDRRRTDPRTVSHLRIEPRWQSLPDFVQGFRAVPAFKDCFMEPRDTLCIDLRPPEPAILAQMKPKGRYNIGVARRHGVVVIEDNSRRGLASFLRIYQATARRQGLEPKPRAYFEGLTRKLAALGQGTVFFAEHRGRRIAAAVVVYLGSRATYFFGGSLAASRELMAPYLLHFEIMMRAKAMGCEWYDLWGVAPPGEPDHAWQNISVFKRKFGGVEVRLVPTLDLVYDRVAYDRYGTCG</sequence>
<comment type="caution">
    <text evidence="8">The sequence shown here is derived from an EMBL/GenBank/DDBJ whole genome shotgun (WGS) entry which is preliminary data.</text>
</comment>
<evidence type="ECO:0000313" key="8">
    <source>
        <dbReference type="EMBL" id="TMQ47858.1"/>
    </source>
</evidence>
<dbReference type="EMBL" id="VBOR01000095">
    <property type="protein sequence ID" value="TMQ47858.1"/>
    <property type="molecule type" value="Genomic_DNA"/>
</dbReference>
<evidence type="ECO:0000256" key="2">
    <source>
        <dbReference type="ARBA" id="ARBA00022679"/>
    </source>
</evidence>
<dbReference type="Proteomes" id="UP000316292">
    <property type="component" value="Unassembled WGS sequence"/>
</dbReference>
<evidence type="ECO:0000256" key="5">
    <source>
        <dbReference type="ARBA" id="ARBA00023315"/>
    </source>
</evidence>
<dbReference type="Gene3D" id="3.40.630.30">
    <property type="match status" value="2"/>
</dbReference>
<comment type="similarity">
    <text evidence="1">Belongs to the FemABX family.</text>
</comment>
<name>A0A538S904_UNCEI</name>
<dbReference type="AlphaFoldDB" id="A0A538S904"/>
<evidence type="ECO:0000256" key="4">
    <source>
        <dbReference type="ARBA" id="ARBA00022984"/>
    </source>
</evidence>
<accession>A0A538S904</accession>
<gene>
    <name evidence="8" type="ORF">E6K71_08840</name>
</gene>
<evidence type="ECO:0000256" key="3">
    <source>
        <dbReference type="ARBA" id="ARBA00022960"/>
    </source>
</evidence>
<keyword evidence="6" id="KW-0961">Cell wall biogenesis/degradation</keyword>
<dbReference type="GO" id="GO:0008360">
    <property type="term" value="P:regulation of cell shape"/>
    <property type="evidence" value="ECO:0007669"/>
    <property type="project" value="UniProtKB-KW"/>
</dbReference>
<dbReference type="InterPro" id="IPR016181">
    <property type="entry name" value="Acyl_CoA_acyltransferase"/>
</dbReference>
<dbReference type="PANTHER" id="PTHR36174:SF1">
    <property type="entry name" value="LIPID II:GLYCINE GLYCYLTRANSFERASE"/>
    <property type="match status" value="1"/>
</dbReference>
<dbReference type="InterPro" id="IPR038740">
    <property type="entry name" value="BioF2-like_GNAT_dom"/>
</dbReference>
<keyword evidence="4" id="KW-0573">Peptidoglycan synthesis</keyword>
<keyword evidence="5" id="KW-0012">Acyltransferase</keyword>
<dbReference type="InterPro" id="IPR050644">
    <property type="entry name" value="PG_Glycine_Bridge_Synth"/>
</dbReference>
<protein>
    <submittedName>
        <fullName evidence="8">Peptidoglycan bridge formation glycyltransferase FemA/FemB family protein</fullName>
    </submittedName>
</protein>
<dbReference type="InterPro" id="IPR003447">
    <property type="entry name" value="FEMABX"/>
</dbReference>
<dbReference type="GO" id="GO:0071555">
    <property type="term" value="P:cell wall organization"/>
    <property type="evidence" value="ECO:0007669"/>
    <property type="project" value="UniProtKB-KW"/>
</dbReference>
<feature type="domain" description="BioF2-like acetyltransferase" evidence="7">
    <location>
        <begin position="180"/>
        <end position="295"/>
    </location>
</feature>
<dbReference type="Pfam" id="PF13480">
    <property type="entry name" value="Acetyltransf_6"/>
    <property type="match status" value="1"/>
</dbReference>
<dbReference type="GO" id="GO:0009252">
    <property type="term" value="P:peptidoglycan biosynthetic process"/>
    <property type="evidence" value="ECO:0007669"/>
    <property type="project" value="UniProtKB-KW"/>
</dbReference>
<keyword evidence="3" id="KW-0133">Cell shape</keyword>
<dbReference type="GO" id="GO:0016755">
    <property type="term" value="F:aminoacyltransferase activity"/>
    <property type="evidence" value="ECO:0007669"/>
    <property type="project" value="InterPro"/>
</dbReference>
<organism evidence="8 9">
    <name type="scientific">Eiseniibacteriota bacterium</name>
    <dbReference type="NCBI Taxonomy" id="2212470"/>
    <lineage>
        <taxon>Bacteria</taxon>
        <taxon>Candidatus Eiseniibacteriota</taxon>
    </lineage>
</organism>
<evidence type="ECO:0000256" key="1">
    <source>
        <dbReference type="ARBA" id="ARBA00009943"/>
    </source>
</evidence>
<keyword evidence="2 8" id="KW-0808">Transferase</keyword>
<dbReference type="SUPFAM" id="SSF55729">
    <property type="entry name" value="Acyl-CoA N-acyltransferases (Nat)"/>
    <property type="match status" value="2"/>
</dbReference>
<evidence type="ECO:0000256" key="6">
    <source>
        <dbReference type="ARBA" id="ARBA00023316"/>
    </source>
</evidence>
<dbReference type="PROSITE" id="PS51191">
    <property type="entry name" value="FEMABX"/>
    <property type="match status" value="1"/>
</dbReference>
<reference evidence="8 9" key="1">
    <citation type="journal article" date="2019" name="Nat. Microbiol.">
        <title>Mediterranean grassland soil C-N compound turnover is dependent on rainfall and depth, and is mediated by genomically divergent microorganisms.</title>
        <authorList>
            <person name="Diamond S."/>
            <person name="Andeer P.F."/>
            <person name="Li Z."/>
            <person name="Crits-Christoph A."/>
            <person name="Burstein D."/>
            <person name="Anantharaman K."/>
            <person name="Lane K.R."/>
            <person name="Thomas B.C."/>
            <person name="Pan C."/>
            <person name="Northen T.R."/>
            <person name="Banfield J.F."/>
        </authorList>
    </citation>
    <scope>NUCLEOTIDE SEQUENCE [LARGE SCALE GENOMIC DNA]</scope>
    <source>
        <strain evidence="8">WS_1</strain>
    </source>
</reference>